<comment type="caution">
    <text evidence="2">The sequence shown here is derived from an EMBL/GenBank/DDBJ whole genome shotgun (WGS) entry which is preliminary data.</text>
</comment>
<reference evidence="2" key="1">
    <citation type="submission" date="2020-08" db="EMBL/GenBank/DDBJ databases">
        <title>Multicomponent nature underlies the extraordinary mechanical properties of spider dragline silk.</title>
        <authorList>
            <person name="Kono N."/>
            <person name="Nakamura H."/>
            <person name="Mori M."/>
            <person name="Yoshida Y."/>
            <person name="Ohtoshi R."/>
            <person name="Malay A.D."/>
            <person name="Moran D.A.P."/>
            <person name="Tomita M."/>
            <person name="Numata K."/>
            <person name="Arakawa K."/>
        </authorList>
    </citation>
    <scope>NUCLEOTIDE SEQUENCE</scope>
</reference>
<organism evidence="2 3">
    <name type="scientific">Trichonephila inaurata madagascariensis</name>
    <dbReference type="NCBI Taxonomy" id="2747483"/>
    <lineage>
        <taxon>Eukaryota</taxon>
        <taxon>Metazoa</taxon>
        <taxon>Ecdysozoa</taxon>
        <taxon>Arthropoda</taxon>
        <taxon>Chelicerata</taxon>
        <taxon>Arachnida</taxon>
        <taxon>Araneae</taxon>
        <taxon>Araneomorphae</taxon>
        <taxon>Entelegynae</taxon>
        <taxon>Araneoidea</taxon>
        <taxon>Nephilidae</taxon>
        <taxon>Trichonephila</taxon>
        <taxon>Trichonephila inaurata</taxon>
    </lineage>
</organism>
<dbReference type="AlphaFoldDB" id="A0A8X7CG03"/>
<keyword evidence="3" id="KW-1185">Reference proteome</keyword>
<protein>
    <recommendedName>
        <fullName evidence="4">DUF19 domain-containing protein</fullName>
    </recommendedName>
</protein>
<proteinExistence type="predicted"/>
<dbReference type="OrthoDB" id="6427620at2759"/>
<evidence type="ECO:0008006" key="4">
    <source>
        <dbReference type="Google" id="ProtNLM"/>
    </source>
</evidence>
<feature type="signal peptide" evidence="1">
    <location>
        <begin position="1"/>
        <end position="18"/>
    </location>
</feature>
<dbReference type="Proteomes" id="UP000886998">
    <property type="component" value="Unassembled WGS sequence"/>
</dbReference>
<evidence type="ECO:0000313" key="2">
    <source>
        <dbReference type="EMBL" id="GFY67758.1"/>
    </source>
</evidence>
<dbReference type="EMBL" id="BMAV01016726">
    <property type="protein sequence ID" value="GFY67758.1"/>
    <property type="molecule type" value="Genomic_DNA"/>
</dbReference>
<name>A0A8X7CG03_9ARAC</name>
<feature type="chain" id="PRO_5036447125" description="DUF19 domain-containing protein" evidence="1">
    <location>
        <begin position="19"/>
        <end position="229"/>
    </location>
</feature>
<accession>A0A8X7CG03</accession>
<sequence length="229" mass="26119">MWGLCVILLTCAFGNAFASEEEFCATEPLKACKFEVNENLIPYTESKLIELCKKLDDYYKCTKDHKFSAGEVCGWPFIIKSAEAMVGELCYKKTSLKSRYLMNIVCIMDIINDSRYSCGNSSETVYGLLTNLPGHEMYQSEKKQCMKSIYELDCYGHSIKSSCSPDSYLTFNEFVTRTNLYGLHCKDFLDFNLVVSSLIYMSEHSHINNIQPHSIILPPPEKEIVESAY</sequence>
<gene>
    <name evidence="2" type="ORF">TNIN_5571</name>
</gene>
<evidence type="ECO:0000313" key="3">
    <source>
        <dbReference type="Proteomes" id="UP000886998"/>
    </source>
</evidence>
<evidence type="ECO:0000256" key="1">
    <source>
        <dbReference type="SAM" id="SignalP"/>
    </source>
</evidence>
<keyword evidence="1" id="KW-0732">Signal</keyword>